<feature type="transmembrane region" description="Helical" evidence="5">
    <location>
        <begin position="34"/>
        <end position="58"/>
    </location>
</feature>
<dbReference type="EMBL" id="DTBQ01000083">
    <property type="protein sequence ID" value="HGM46694.1"/>
    <property type="molecule type" value="Genomic_DNA"/>
</dbReference>
<evidence type="ECO:0000256" key="2">
    <source>
        <dbReference type="ARBA" id="ARBA00022692"/>
    </source>
</evidence>
<feature type="transmembrane region" description="Helical" evidence="5">
    <location>
        <begin position="12"/>
        <end position="28"/>
    </location>
</feature>
<evidence type="ECO:0000256" key="1">
    <source>
        <dbReference type="ARBA" id="ARBA00004651"/>
    </source>
</evidence>
<dbReference type="CDD" id="cd13961">
    <property type="entry name" value="PT_UbiA_DGGGPS"/>
    <property type="match status" value="1"/>
</dbReference>
<dbReference type="PANTHER" id="PTHR42723">
    <property type="entry name" value="CHLOROPHYLL SYNTHASE"/>
    <property type="match status" value="1"/>
</dbReference>
<feature type="transmembrane region" description="Helical" evidence="5">
    <location>
        <begin position="194"/>
        <end position="218"/>
    </location>
</feature>
<feature type="transmembrane region" description="Helical" evidence="5">
    <location>
        <begin position="127"/>
        <end position="146"/>
    </location>
</feature>
<dbReference type="Pfam" id="PF01040">
    <property type="entry name" value="UbiA"/>
    <property type="match status" value="1"/>
</dbReference>
<dbReference type="PANTHER" id="PTHR42723:SF1">
    <property type="entry name" value="CHLOROPHYLL SYNTHASE, CHLOROPLASTIC"/>
    <property type="match status" value="1"/>
</dbReference>
<feature type="transmembrane region" description="Helical" evidence="5">
    <location>
        <begin position="224"/>
        <end position="245"/>
    </location>
</feature>
<gene>
    <name evidence="6" type="ORF">ENU21_02920</name>
</gene>
<dbReference type="GO" id="GO:0016765">
    <property type="term" value="F:transferase activity, transferring alkyl or aryl (other than methyl) groups"/>
    <property type="evidence" value="ECO:0007669"/>
    <property type="project" value="InterPro"/>
</dbReference>
<name>A0A7C4D249_THEPE</name>
<evidence type="ECO:0000256" key="4">
    <source>
        <dbReference type="ARBA" id="ARBA00023136"/>
    </source>
</evidence>
<dbReference type="Gene3D" id="1.20.120.1780">
    <property type="entry name" value="UbiA prenyltransferase"/>
    <property type="match status" value="1"/>
</dbReference>
<comment type="caution">
    <text evidence="6">The sequence shown here is derived from an EMBL/GenBank/DDBJ whole genome shotgun (WGS) entry which is preliminary data.</text>
</comment>
<keyword evidence="3 5" id="KW-1133">Transmembrane helix</keyword>
<dbReference type="GO" id="GO:0005886">
    <property type="term" value="C:plasma membrane"/>
    <property type="evidence" value="ECO:0007669"/>
    <property type="project" value="UniProtKB-SubCell"/>
</dbReference>
<dbReference type="InterPro" id="IPR000537">
    <property type="entry name" value="UbiA_prenyltransferase"/>
</dbReference>
<evidence type="ECO:0008006" key="7">
    <source>
        <dbReference type="Google" id="ProtNLM"/>
    </source>
</evidence>
<comment type="subcellular location">
    <subcellularLocation>
        <location evidence="1">Cell membrane</location>
        <topology evidence="1">Multi-pass membrane protein</topology>
    </subcellularLocation>
</comment>
<reference evidence="6" key="1">
    <citation type="journal article" date="2020" name="mSystems">
        <title>Genome- and Community-Level Interaction Insights into Carbon Utilization and Element Cycling Functions of Hydrothermarchaeota in Hydrothermal Sediment.</title>
        <authorList>
            <person name="Zhou Z."/>
            <person name="Liu Y."/>
            <person name="Xu W."/>
            <person name="Pan J."/>
            <person name="Luo Z.H."/>
            <person name="Li M."/>
        </authorList>
    </citation>
    <scope>NUCLEOTIDE SEQUENCE</scope>
    <source>
        <strain evidence="6">SpSt-649</strain>
    </source>
</reference>
<keyword evidence="4 5" id="KW-0472">Membrane</keyword>
<feature type="transmembrane region" description="Helical" evidence="5">
    <location>
        <begin position="152"/>
        <end position="173"/>
    </location>
</feature>
<feature type="transmembrane region" description="Helical" evidence="5">
    <location>
        <begin position="79"/>
        <end position="99"/>
    </location>
</feature>
<protein>
    <recommendedName>
        <fullName evidence="7">Prenyltransferase</fullName>
    </recommendedName>
</protein>
<evidence type="ECO:0000256" key="5">
    <source>
        <dbReference type="SAM" id="Phobius"/>
    </source>
</evidence>
<proteinExistence type="predicted"/>
<feature type="transmembrane region" description="Helical" evidence="5">
    <location>
        <begin position="257"/>
        <end position="273"/>
    </location>
</feature>
<dbReference type="InterPro" id="IPR044878">
    <property type="entry name" value="UbiA_sf"/>
</dbReference>
<accession>A0A7C4D249</accession>
<evidence type="ECO:0000313" key="6">
    <source>
        <dbReference type="EMBL" id="HGM46694.1"/>
    </source>
</evidence>
<keyword evidence="2 5" id="KW-0812">Transmembrane</keyword>
<dbReference type="Gene3D" id="1.10.357.140">
    <property type="entry name" value="UbiA prenyltransferase"/>
    <property type="match status" value="1"/>
</dbReference>
<organism evidence="6">
    <name type="scientific">Thermofilum pendens</name>
    <dbReference type="NCBI Taxonomy" id="2269"/>
    <lineage>
        <taxon>Archaea</taxon>
        <taxon>Thermoproteota</taxon>
        <taxon>Thermoprotei</taxon>
        <taxon>Thermofilales</taxon>
        <taxon>Thermofilaceae</taxon>
        <taxon>Thermofilum</taxon>
    </lineage>
</organism>
<sequence length="274" mass="29152">MKLREVARLIRAEHGVMVSIAVLAGYLASGGKSLLGALIACIATFFIEAALFATNDIFNLEEDRLNRPNRPLVQGTVTLREAWSITILSAILGIILSALLGTFPFVLACAALALGLLYNYYLKRTAFFGNLIVAALTSLSFMYGAFCATTSPPARIAVFTLIAFAANLGREIIKGIRDLEGDMRAGICTLPCEIGVAPSAAVSSAFIFSAVALSIAAARYFTPIYLALIIATDLIFAYAALTVLLKPVENAERARNLTLIGMLLAILALLLSSL</sequence>
<evidence type="ECO:0000256" key="3">
    <source>
        <dbReference type="ARBA" id="ARBA00022989"/>
    </source>
</evidence>
<dbReference type="InterPro" id="IPR050475">
    <property type="entry name" value="Prenyltransferase_related"/>
</dbReference>
<feature type="transmembrane region" description="Helical" evidence="5">
    <location>
        <begin position="105"/>
        <end position="122"/>
    </location>
</feature>
<dbReference type="AlphaFoldDB" id="A0A7C4D249"/>